<dbReference type="Gene3D" id="1.10.287.950">
    <property type="entry name" value="Methyl-accepting chemotaxis protein"/>
    <property type="match status" value="1"/>
</dbReference>
<evidence type="ECO:0000313" key="13">
    <source>
        <dbReference type="Proteomes" id="UP000239687"/>
    </source>
</evidence>
<gene>
    <name evidence="12" type="ORF">C5612_19260</name>
</gene>
<evidence type="ECO:0000259" key="11">
    <source>
        <dbReference type="PROSITE" id="PS50111"/>
    </source>
</evidence>
<dbReference type="PANTHER" id="PTHR32089">
    <property type="entry name" value="METHYL-ACCEPTING CHEMOTAXIS PROTEIN MCPB"/>
    <property type="match status" value="1"/>
</dbReference>
<evidence type="ECO:0000256" key="10">
    <source>
        <dbReference type="SAM" id="MobiDB-lite"/>
    </source>
</evidence>
<dbReference type="Pfam" id="PF00015">
    <property type="entry name" value="MCPsignal"/>
    <property type="match status" value="1"/>
</dbReference>
<evidence type="ECO:0000256" key="4">
    <source>
        <dbReference type="ARBA" id="ARBA00022692"/>
    </source>
</evidence>
<dbReference type="InterPro" id="IPR004089">
    <property type="entry name" value="MCPsignal_dom"/>
</dbReference>
<keyword evidence="4" id="KW-0812">Transmembrane</keyword>
<evidence type="ECO:0000256" key="2">
    <source>
        <dbReference type="ARBA" id="ARBA00022475"/>
    </source>
</evidence>
<dbReference type="GO" id="GO:0006935">
    <property type="term" value="P:chemotaxis"/>
    <property type="evidence" value="ECO:0007669"/>
    <property type="project" value="UniProtKB-ARBA"/>
</dbReference>
<keyword evidence="9" id="KW-0175">Coiled coil</keyword>
<dbReference type="SUPFAM" id="SSF58104">
    <property type="entry name" value="Methyl-accepting chemotaxis protein (MCP) signaling domain"/>
    <property type="match status" value="1"/>
</dbReference>
<organism evidence="12 13">
    <name type="scientific">Pseudomonas frederiksbergensis</name>
    <dbReference type="NCBI Taxonomy" id="104087"/>
    <lineage>
        <taxon>Bacteria</taxon>
        <taxon>Pseudomonadati</taxon>
        <taxon>Pseudomonadota</taxon>
        <taxon>Gammaproteobacteria</taxon>
        <taxon>Pseudomonadales</taxon>
        <taxon>Pseudomonadaceae</taxon>
        <taxon>Pseudomonas</taxon>
    </lineage>
</organism>
<evidence type="ECO:0000256" key="8">
    <source>
        <dbReference type="PROSITE-ProRule" id="PRU00284"/>
    </source>
</evidence>
<name>A0A2S8HG76_9PSED</name>
<accession>A0A2S8HG76</accession>
<proteinExistence type="predicted"/>
<dbReference type="SMART" id="SM00283">
    <property type="entry name" value="MA"/>
    <property type="match status" value="1"/>
</dbReference>
<protein>
    <submittedName>
        <fullName evidence="12">Chemotaxis protein</fullName>
    </submittedName>
</protein>
<dbReference type="Proteomes" id="UP000239687">
    <property type="component" value="Unassembled WGS sequence"/>
</dbReference>
<evidence type="ECO:0000256" key="3">
    <source>
        <dbReference type="ARBA" id="ARBA00022481"/>
    </source>
</evidence>
<evidence type="ECO:0000256" key="9">
    <source>
        <dbReference type="SAM" id="Coils"/>
    </source>
</evidence>
<dbReference type="GO" id="GO:0005886">
    <property type="term" value="C:plasma membrane"/>
    <property type="evidence" value="ECO:0007669"/>
    <property type="project" value="UniProtKB-SubCell"/>
</dbReference>
<feature type="domain" description="Methyl-accepting transducer" evidence="11">
    <location>
        <begin position="132"/>
        <end position="368"/>
    </location>
</feature>
<dbReference type="PANTHER" id="PTHR32089:SF112">
    <property type="entry name" value="LYSOZYME-LIKE PROTEIN-RELATED"/>
    <property type="match status" value="1"/>
</dbReference>
<dbReference type="AlphaFoldDB" id="A0A2S8HG76"/>
<evidence type="ECO:0000256" key="1">
    <source>
        <dbReference type="ARBA" id="ARBA00004236"/>
    </source>
</evidence>
<dbReference type="GO" id="GO:0007165">
    <property type="term" value="P:signal transduction"/>
    <property type="evidence" value="ECO:0007669"/>
    <property type="project" value="UniProtKB-KW"/>
</dbReference>
<comment type="caution">
    <text evidence="12">The sequence shown here is derived from an EMBL/GenBank/DDBJ whole genome shotgun (WGS) entry which is preliminary data.</text>
</comment>
<feature type="coiled-coil region" evidence="9">
    <location>
        <begin position="129"/>
        <end position="160"/>
    </location>
</feature>
<keyword evidence="6" id="KW-0472">Membrane</keyword>
<keyword evidence="5" id="KW-1133">Transmembrane helix</keyword>
<sequence length="397" mass="42615">MSAQGMHPPGHAIVHLRSDGGKSHPVGTSFAKAMLEPGMALLERSRIGFWLPLGLALGACGLALAEQPASALALIPGVLYLGCAWQLRERHQRQLQTFWDTELAQLLGSSRDADPATLLVAASLQLRNNERLRSEVQFASRALEQMAQQARDQREEQSQRIAMIAAASEQIDQTLHSIDALAKGALAAFANAHTQSETGCLEARSVGDSMRAIQHRLGNTAHAVEALLQRTTAVESTVNSIQALAKQTQLLALNASIEAARAGEHGRGFAVVADEVRSLAQATDRATHEITSAATAIAMAVRQVDGEVKEHRELLAAGSQQSEQLAANLDDLAQHSQSNLQQLGAMQQALSEHQLANHALSEQLQQVNGAVQEQSTQTNALHDLTRYLNQLTVGSRP</sequence>
<feature type="region of interest" description="Disordered" evidence="10">
    <location>
        <begin position="1"/>
        <end position="23"/>
    </location>
</feature>
<comment type="subcellular location">
    <subcellularLocation>
        <location evidence="1">Cell membrane</location>
    </subcellularLocation>
</comment>
<keyword evidence="3" id="KW-0488">Methylation</keyword>
<evidence type="ECO:0000256" key="5">
    <source>
        <dbReference type="ARBA" id="ARBA00022989"/>
    </source>
</evidence>
<evidence type="ECO:0000256" key="7">
    <source>
        <dbReference type="ARBA" id="ARBA00023224"/>
    </source>
</evidence>
<dbReference type="EMBL" id="PUIN01000011">
    <property type="protein sequence ID" value="PQP01501.1"/>
    <property type="molecule type" value="Genomic_DNA"/>
</dbReference>
<dbReference type="PROSITE" id="PS50111">
    <property type="entry name" value="CHEMOTAXIS_TRANSDUC_2"/>
    <property type="match status" value="1"/>
</dbReference>
<keyword evidence="7 8" id="KW-0807">Transducer</keyword>
<reference evidence="12 13" key="1">
    <citation type="submission" date="2018-02" db="EMBL/GenBank/DDBJ databases">
        <title>Draft genome sequencing of Pseudomonas frederiksbergensis 11-D3.</title>
        <authorList>
            <person name="Zheng B.-X."/>
        </authorList>
    </citation>
    <scope>NUCLEOTIDE SEQUENCE [LARGE SCALE GENOMIC DNA]</scope>
    <source>
        <strain evidence="12 13">11-D3</strain>
    </source>
</reference>
<evidence type="ECO:0000313" key="12">
    <source>
        <dbReference type="EMBL" id="PQP01501.1"/>
    </source>
</evidence>
<keyword evidence="2" id="KW-1003">Cell membrane</keyword>
<evidence type="ECO:0000256" key="6">
    <source>
        <dbReference type="ARBA" id="ARBA00023136"/>
    </source>
</evidence>